<keyword evidence="2" id="KW-1185">Reference proteome</keyword>
<dbReference type="EMBL" id="AP026708">
    <property type="protein sequence ID" value="BDQ33342.1"/>
    <property type="molecule type" value="Genomic_DNA"/>
</dbReference>
<dbReference type="RefSeq" id="WP_264983395.1">
    <property type="nucleotide sequence ID" value="NZ_AP026708.1"/>
</dbReference>
<organism evidence="1 2">
    <name type="scientific">Pseudodesulfovibrio portus</name>
    <dbReference type="NCBI Taxonomy" id="231439"/>
    <lineage>
        <taxon>Bacteria</taxon>
        <taxon>Pseudomonadati</taxon>
        <taxon>Thermodesulfobacteriota</taxon>
        <taxon>Desulfovibrionia</taxon>
        <taxon>Desulfovibrionales</taxon>
        <taxon>Desulfovibrionaceae</taxon>
    </lineage>
</organism>
<evidence type="ECO:0000313" key="2">
    <source>
        <dbReference type="Proteomes" id="UP001061361"/>
    </source>
</evidence>
<accession>A0ABN6RR04</accession>
<evidence type="ECO:0000313" key="1">
    <source>
        <dbReference type="EMBL" id="BDQ33342.1"/>
    </source>
</evidence>
<reference evidence="1" key="1">
    <citation type="submission" date="2022-08" db="EMBL/GenBank/DDBJ databases">
        <title>Genome Sequence of the sulphate-reducing bacterium, Pseudodesulfovibrio portus JCM14722.</title>
        <authorList>
            <person name="Kondo R."/>
            <person name="Kataoka T."/>
        </authorList>
    </citation>
    <scope>NUCLEOTIDE SEQUENCE</scope>
    <source>
        <strain evidence="1">JCM 14722</strain>
    </source>
</reference>
<proteinExistence type="predicted"/>
<gene>
    <name evidence="1" type="ORF">JCM14722_08840</name>
</gene>
<name>A0ABN6RR04_9BACT</name>
<protein>
    <submittedName>
        <fullName evidence="1">Uncharacterized protein</fullName>
    </submittedName>
</protein>
<dbReference type="Proteomes" id="UP001061361">
    <property type="component" value="Chromosome"/>
</dbReference>
<sequence>MVAIQSIDGFIDSAVALLNQEIEIDEVEISDDFICTITINGDEHKGYVDYGLAKFIVLLQKNARSIIRSCTQDVPRSEQKRMISDVKVRVKVNEGSTVVDILLDYLFGGAVQNMTGEQAIYAILILCSTLCGMNGLSVISEIKKKAKDEETKQRFANIAEKLIEELPKINEPMRALANSLTKDDIISLPAIEAPLNKDEMKDLYKDIDLKSVQTIYIDDEYEILGVSLDKVFVTVKKGKAKFSASTKMLNGASKQQLYSAVKAAGIKEVTTRLPLQINMIIEGLDKEYYVMGIGDKREGAIDVESVVLKAVEDLLSGGSKQGTLF</sequence>